<sequence length="108" mass="12558">MPILRLRAIEPKKICTISTELIDELQQLIKCPRESFTLEVVQSLFIKDGEFVDGNPLVEISWFDRGQEIQDKTALIVTKYVNSMGYKDVDVIFKALDKNKYYENGKHF</sequence>
<dbReference type="Pfam" id="PF08921">
    <property type="entry name" value="DUF1904"/>
    <property type="match status" value="1"/>
</dbReference>
<dbReference type="InterPro" id="IPR015017">
    <property type="entry name" value="DUF1904"/>
</dbReference>
<evidence type="ECO:0000313" key="2">
    <source>
        <dbReference type="Proteomes" id="UP000679179"/>
    </source>
</evidence>
<comment type="caution">
    <text evidence="1">The sequence shown here is derived from an EMBL/GenBank/DDBJ whole genome shotgun (WGS) entry which is preliminary data.</text>
</comment>
<evidence type="ECO:0008006" key="3">
    <source>
        <dbReference type="Google" id="ProtNLM"/>
    </source>
</evidence>
<name>A0A919RWI3_9CLOT</name>
<evidence type="ECO:0000313" key="1">
    <source>
        <dbReference type="EMBL" id="GIM27609.1"/>
    </source>
</evidence>
<dbReference type="EMBL" id="BOPZ01000002">
    <property type="protein sequence ID" value="GIM27609.1"/>
    <property type="molecule type" value="Genomic_DNA"/>
</dbReference>
<organism evidence="1 2">
    <name type="scientific">Clostridium polyendosporum</name>
    <dbReference type="NCBI Taxonomy" id="69208"/>
    <lineage>
        <taxon>Bacteria</taxon>
        <taxon>Bacillati</taxon>
        <taxon>Bacillota</taxon>
        <taxon>Clostridia</taxon>
        <taxon>Eubacteriales</taxon>
        <taxon>Clostridiaceae</taxon>
        <taxon>Clostridium</taxon>
    </lineage>
</organism>
<gene>
    <name evidence="1" type="ORF">CPJCM30710_02750</name>
</gene>
<dbReference type="SUPFAM" id="SSF55331">
    <property type="entry name" value="Tautomerase/MIF"/>
    <property type="match status" value="1"/>
</dbReference>
<keyword evidence="2" id="KW-1185">Reference proteome</keyword>
<dbReference type="Proteomes" id="UP000679179">
    <property type="component" value="Unassembled WGS sequence"/>
</dbReference>
<accession>A0A919RWI3</accession>
<protein>
    <recommendedName>
        <fullName evidence="3">DUF1904 domain-containing protein</fullName>
    </recommendedName>
</protein>
<reference evidence="1" key="1">
    <citation type="submission" date="2021-03" db="EMBL/GenBank/DDBJ databases">
        <title>Taxonomic study of Clostridium polyendosporum from meadow-gley soil under rice.</title>
        <authorList>
            <person name="Kobayashi H."/>
            <person name="Tanizawa Y."/>
            <person name="Yagura M."/>
        </authorList>
    </citation>
    <scope>NUCLEOTIDE SEQUENCE</scope>
    <source>
        <strain evidence="1">JCM 30710</strain>
    </source>
</reference>
<dbReference type="Gene3D" id="3.30.429.10">
    <property type="entry name" value="Macrophage Migration Inhibitory Factor"/>
    <property type="match status" value="1"/>
</dbReference>
<dbReference type="InterPro" id="IPR014347">
    <property type="entry name" value="Tautomerase/MIF_sf"/>
</dbReference>
<dbReference type="AlphaFoldDB" id="A0A919RWI3"/>
<proteinExistence type="predicted"/>
<dbReference type="RefSeq" id="WP_212902370.1">
    <property type="nucleotide sequence ID" value="NZ_BOPZ01000002.1"/>
</dbReference>